<dbReference type="AlphaFoldDB" id="A0A0L6UM81"/>
<gene>
    <name evidence="2" type="ORF">VP01_530g1</name>
</gene>
<evidence type="ECO:0000256" key="1">
    <source>
        <dbReference type="SAM" id="MobiDB-lite"/>
    </source>
</evidence>
<feature type="compositionally biased region" description="Low complexity" evidence="1">
    <location>
        <begin position="155"/>
        <end position="166"/>
    </location>
</feature>
<dbReference type="VEuPathDB" id="FungiDB:VP01_530g1"/>
<dbReference type="EMBL" id="LAVV01010509">
    <property type="protein sequence ID" value="KNZ48940.1"/>
    <property type="molecule type" value="Genomic_DNA"/>
</dbReference>
<accession>A0A0L6UM81</accession>
<sequence>MERSVSYAPYPSARPTPSTRRERASLRSKRLPHIHMSSCAEYRRMEPYIKPPPSLAEEADAPSTPPTREAPRSARRGPSQDIQLLAEACRIYPDSPVFRADEAAVLAAQYYRDLPASPSLLVARHRIPDSSRDPLPNLLDPLPTMITDPAHHASTTAETPEGPEPTSVNPYRITLSGGSHDPRHLTPAQVARIDKWRIQVYLQDNCFLPNRTLRSNWVFQLKD</sequence>
<name>A0A0L6UM81_9BASI</name>
<comment type="caution">
    <text evidence="2">The sequence shown here is derived from an EMBL/GenBank/DDBJ whole genome shotgun (WGS) entry which is preliminary data.</text>
</comment>
<organism evidence="2 3">
    <name type="scientific">Puccinia sorghi</name>
    <dbReference type="NCBI Taxonomy" id="27349"/>
    <lineage>
        <taxon>Eukaryota</taxon>
        <taxon>Fungi</taxon>
        <taxon>Dikarya</taxon>
        <taxon>Basidiomycota</taxon>
        <taxon>Pucciniomycotina</taxon>
        <taxon>Pucciniomycetes</taxon>
        <taxon>Pucciniales</taxon>
        <taxon>Pucciniaceae</taxon>
        <taxon>Puccinia</taxon>
    </lineage>
</organism>
<reference evidence="2 3" key="1">
    <citation type="submission" date="2015-08" db="EMBL/GenBank/DDBJ databases">
        <title>Next Generation Sequencing and Analysis of the Genome of Puccinia sorghi L Schw, the Causal Agent of Maize Common Rust.</title>
        <authorList>
            <person name="Rochi L."/>
            <person name="Burguener G."/>
            <person name="Darino M."/>
            <person name="Turjanski A."/>
            <person name="Kreff E."/>
            <person name="Dieguez M.J."/>
            <person name="Sacco F."/>
        </authorList>
    </citation>
    <scope>NUCLEOTIDE SEQUENCE [LARGE SCALE GENOMIC DNA]</scope>
    <source>
        <strain evidence="2 3">RO10H11247</strain>
    </source>
</reference>
<proteinExistence type="predicted"/>
<protein>
    <submittedName>
        <fullName evidence="2">Uncharacterized protein</fullName>
    </submittedName>
</protein>
<dbReference type="OrthoDB" id="2516098at2759"/>
<evidence type="ECO:0000313" key="2">
    <source>
        <dbReference type="EMBL" id="KNZ48940.1"/>
    </source>
</evidence>
<evidence type="ECO:0000313" key="3">
    <source>
        <dbReference type="Proteomes" id="UP000037035"/>
    </source>
</evidence>
<keyword evidence="3" id="KW-1185">Reference proteome</keyword>
<feature type="region of interest" description="Disordered" evidence="1">
    <location>
        <begin position="1"/>
        <end position="79"/>
    </location>
</feature>
<dbReference type="Proteomes" id="UP000037035">
    <property type="component" value="Unassembled WGS sequence"/>
</dbReference>
<feature type="region of interest" description="Disordered" evidence="1">
    <location>
        <begin position="146"/>
        <end position="168"/>
    </location>
</feature>